<dbReference type="FunFam" id="3.10.110.10:FF:000037">
    <property type="entry name" value="ubiquitin-conjugating enzyme E2 27"/>
    <property type="match status" value="1"/>
</dbReference>
<dbReference type="GO" id="GO:0061631">
    <property type="term" value="F:ubiquitin conjugating enzyme activity"/>
    <property type="evidence" value="ECO:0007669"/>
    <property type="project" value="UniProtKB-EC"/>
</dbReference>
<dbReference type="InterPro" id="IPR023313">
    <property type="entry name" value="UBQ-conjugating_AS"/>
</dbReference>
<dbReference type="Proteomes" id="UP001215280">
    <property type="component" value="Unassembled WGS sequence"/>
</dbReference>
<sequence length="236" mass="26376">MNARLRRVNKEIAEKTRFLTSSHRDCKNDKTSNIRIDLIDSSPFHLKGSFPGPEDTPYQGGHFEVDIVIPESYPFQPVKMKFITKVYHPNVSSASGAICLDILKDAWSPVLTLKSTLISLQSLLCSPEPNDPQDAEVAKHYTTSKHSFEETAIYWTKTYAMPPGAQGSEAKGKSTAIKSDTRDEVAIAGLEKAHVDQFEALGFPRTKVIDVLRRLNYRGANVAQITEDRVVEELLK</sequence>
<dbReference type="GO" id="GO:0005524">
    <property type="term" value="F:ATP binding"/>
    <property type="evidence" value="ECO:0007669"/>
    <property type="project" value="UniProtKB-UniRule"/>
</dbReference>
<feature type="domain" description="UBC core" evidence="10">
    <location>
        <begin position="3"/>
        <end position="161"/>
    </location>
</feature>
<keyword evidence="5 9" id="KW-0067">ATP-binding</keyword>
<dbReference type="EC" id="2.3.2.23" evidence="1"/>
<accession>A0AAD7K6Q8</accession>
<evidence type="ECO:0000256" key="9">
    <source>
        <dbReference type="RuleBase" id="RU362109"/>
    </source>
</evidence>
<evidence type="ECO:0000256" key="5">
    <source>
        <dbReference type="ARBA" id="ARBA00022840"/>
    </source>
</evidence>
<organism evidence="11 12">
    <name type="scientific">Mycena maculata</name>
    <dbReference type="NCBI Taxonomy" id="230809"/>
    <lineage>
        <taxon>Eukaryota</taxon>
        <taxon>Fungi</taxon>
        <taxon>Dikarya</taxon>
        <taxon>Basidiomycota</taxon>
        <taxon>Agaricomycotina</taxon>
        <taxon>Agaricomycetes</taxon>
        <taxon>Agaricomycetidae</taxon>
        <taxon>Agaricales</taxon>
        <taxon>Marasmiineae</taxon>
        <taxon>Mycenaceae</taxon>
        <taxon>Mycena</taxon>
    </lineage>
</organism>
<evidence type="ECO:0000256" key="6">
    <source>
        <dbReference type="ARBA" id="ARBA00072431"/>
    </source>
</evidence>
<comment type="caution">
    <text evidence="11">The sequence shown here is derived from an EMBL/GenBank/DDBJ whole genome shotgun (WGS) entry which is preliminary data.</text>
</comment>
<comment type="similarity">
    <text evidence="9">Belongs to the ubiquitin-conjugating enzyme family.</text>
</comment>
<evidence type="ECO:0000313" key="12">
    <source>
        <dbReference type="Proteomes" id="UP001215280"/>
    </source>
</evidence>
<evidence type="ECO:0000256" key="3">
    <source>
        <dbReference type="ARBA" id="ARBA00022741"/>
    </source>
</evidence>
<dbReference type="EMBL" id="JARJLG010000011">
    <property type="protein sequence ID" value="KAJ7776838.1"/>
    <property type="molecule type" value="Genomic_DNA"/>
</dbReference>
<dbReference type="PROSITE" id="PS00183">
    <property type="entry name" value="UBC_1"/>
    <property type="match status" value="1"/>
</dbReference>
<dbReference type="InterPro" id="IPR015368">
    <property type="entry name" value="UBA_C_fun"/>
</dbReference>
<dbReference type="Gene3D" id="1.10.8.10">
    <property type="entry name" value="DNA helicase RuvA subunit, C-terminal domain"/>
    <property type="match status" value="1"/>
</dbReference>
<evidence type="ECO:0000256" key="7">
    <source>
        <dbReference type="ARBA" id="ARBA00077197"/>
    </source>
</evidence>
<evidence type="ECO:0000313" key="11">
    <source>
        <dbReference type="EMBL" id="KAJ7776838.1"/>
    </source>
</evidence>
<keyword evidence="3 9" id="KW-0547">Nucleotide-binding</keyword>
<keyword evidence="2" id="KW-0808">Transferase</keyword>
<evidence type="ECO:0000259" key="10">
    <source>
        <dbReference type="PROSITE" id="PS50127"/>
    </source>
</evidence>
<evidence type="ECO:0000256" key="1">
    <source>
        <dbReference type="ARBA" id="ARBA00012486"/>
    </source>
</evidence>
<name>A0AAD7K6Q8_9AGAR</name>
<dbReference type="PANTHER" id="PTHR24068">
    <property type="entry name" value="UBIQUITIN-CONJUGATING ENZYME E2"/>
    <property type="match status" value="1"/>
</dbReference>
<dbReference type="AlphaFoldDB" id="A0AAD7K6Q8"/>
<dbReference type="InterPro" id="IPR016135">
    <property type="entry name" value="UBQ-conjugating_enzyme/RWD"/>
</dbReference>
<evidence type="ECO:0000256" key="8">
    <source>
        <dbReference type="PROSITE-ProRule" id="PRU10133"/>
    </source>
</evidence>
<protein>
    <recommendedName>
        <fullName evidence="6">Ubiquitin-conjugating enzyme E2 1</fullName>
        <ecNumber evidence="1">2.3.2.23</ecNumber>
    </recommendedName>
    <alternativeName>
        <fullName evidence="7">E2 ubiquitin-conjugating enzyme 1</fullName>
    </alternativeName>
</protein>
<feature type="active site" description="Glycyl thioester intermediate" evidence="8">
    <location>
        <position position="99"/>
    </location>
</feature>
<evidence type="ECO:0000256" key="4">
    <source>
        <dbReference type="ARBA" id="ARBA00022786"/>
    </source>
</evidence>
<dbReference type="SUPFAM" id="SSF46934">
    <property type="entry name" value="UBA-like"/>
    <property type="match status" value="1"/>
</dbReference>
<gene>
    <name evidence="11" type="ORF">DFH07DRAFT_951452</name>
</gene>
<dbReference type="CDD" id="cd23800">
    <property type="entry name" value="UBCc_UBE2K"/>
    <property type="match status" value="1"/>
</dbReference>
<dbReference type="Pfam" id="PF09288">
    <property type="entry name" value="UBA_3"/>
    <property type="match status" value="1"/>
</dbReference>
<reference evidence="11" key="1">
    <citation type="submission" date="2023-03" db="EMBL/GenBank/DDBJ databases">
        <title>Massive genome expansion in bonnet fungi (Mycena s.s.) driven by repeated elements and novel gene families across ecological guilds.</title>
        <authorList>
            <consortium name="Lawrence Berkeley National Laboratory"/>
            <person name="Harder C.B."/>
            <person name="Miyauchi S."/>
            <person name="Viragh M."/>
            <person name="Kuo A."/>
            <person name="Thoen E."/>
            <person name="Andreopoulos B."/>
            <person name="Lu D."/>
            <person name="Skrede I."/>
            <person name="Drula E."/>
            <person name="Henrissat B."/>
            <person name="Morin E."/>
            <person name="Kohler A."/>
            <person name="Barry K."/>
            <person name="LaButti K."/>
            <person name="Morin E."/>
            <person name="Salamov A."/>
            <person name="Lipzen A."/>
            <person name="Mereny Z."/>
            <person name="Hegedus B."/>
            <person name="Baldrian P."/>
            <person name="Stursova M."/>
            <person name="Weitz H."/>
            <person name="Taylor A."/>
            <person name="Grigoriev I.V."/>
            <person name="Nagy L.G."/>
            <person name="Martin F."/>
            <person name="Kauserud H."/>
        </authorList>
    </citation>
    <scope>NUCLEOTIDE SEQUENCE</scope>
    <source>
        <strain evidence="11">CBHHK188m</strain>
    </source>
</reference>
<dbReference type="SMART" id="SM00212">
    <property type="entry name" value="UBCc"/>
    <property type="match status" value="1"/>
</dbReference>
<dbReference type="InterPro" id="IPR000608">
    <property type="entry name" value="UBC"/>
</dbReference>
<keyword evidence="4 9" id="KW-0833">Ubl conjugation pathway</keyword>
<dbReference type="Gene3D" id="3.10.110.10">
    <property type="entry name" value="Ubiquitin Conjugating Enzyme"/>
    <property type="match status" value="1"/>
</dbReference>
<dbReference type="SUPFAM" id="SSF54495">
    <property type="entry name" value="UBC-like"/>
    <property type="match status" value="1"/>
</dbReference>
<keyword evidence="12" id="KW-1185">Reference proteome</keyword>
<dbReference type="PROSITE" id="PS50127">
    <property type="entry name" value="UBC_2"/>
    <property type="match status" value="1"/>
</dbReference>
<evidence type="ECO:0000256" key="2">
    <source>
        <dbReference type="ARBA" id="ARBA00022679"/>
    </source>
</evidence>
<dbReference type="CDD" id="cd14311">
    <property type="entry name" value="UBA_II_E2_UBC1"/>
    <property type="match status" value="1"/>
</dbReference>
<dbReference type="Pfam" id="PF00179">
    <property type="entry name" value="UQ_con"/>
    <property type="match status" value="1"/>
</dbReference>
<proteinExistence type="inferred from homology"/>
<dbReference type="InterPro" id="IPR009060">
    <property type="entry name" value="UBA-like_sf"/>
</dbReference>